<keyword evidence="4" id="KW-1185">Reference proteome</keyword>
<organism evidence="2 4">
    <name type="scientific">Solanum pinnatisectum</name>
    <name type="common">tansyleaf nightshade</name>
    <dbReference type="NCBI Taxonomy" id="50273"/>
    <lineage>
        <taxon>Eukaryota</taxon>
        <taxon>Viridiplantae</taxon>
        <taxon>Streptophyta</taxon>
        <taxon>Embryophyta</taxon>
        <taxon>Tracheophyta</taxon>
        <taxon>Spermatophyta</taxon>
        <taxon>Magnoliopsida</taxon>
        <taxon>eudicotyledons</taxon>
        <taxon>Gunneridae</taxon>
        <taxon>Pentapetalae</taxon>
        <taxon>asterids</taxon>
        <taxon>lamiids</taxon>
        <taxon>Solanales</taxon>
        <taxon>Solanaceae</taxon>
        <taxon>Solanoideae</taxon>
        <taxon>Solaneae</taxon>
        <taxon>Solanum</taxon>
    </lineage>
</organism>
<evidence type="ECO:0000313" key="3">
    <source>
        <dbReference type="EMBL" id="KAK4731546.1"/>
    </source>
</evidence>
<evidence type="ECO:0000256" key="1">
    <source>
        <dbReference type="SAM" id="MobiDB-lite"/>
    </source>
</evidence>
<comment type="caution">
    <text evidence="2">The sequence shown here is derived from an EMBL/GenBank/DDBJ whole genome shotgun (WGS) entry which is preliminary data.</text>
</comment>
<dbReference type="EMBL" id="JAWPEI010000117">
    <property type="protein sequence ID" value="KAK4706242.1"/>
    <property type="molecule type" value="Genomic_DNA"/>
</dbReference>
<sequence length="97" mass="10999">MSNKSNRNNLNSEKVHAYKKARRRELYKLTQSNKKDAFLARTRANSATESNASIGASSSTTTLPTVQCNVILLWQWCCAAYFTSSANNLEKSIFRKY</sequence>
<dbReference type="AlphaFoldDB" id="A0AAV9K1X4"/>
<feature type="region of interest" description="Disordered" evidence="1">
    <location>
        <begin position="1"/>
        <end position="21"/>
    </location>
</feature>
<gene>
    <name evidence="3" type="ORF">R3W88_024534</name>
    <name evidence="2" type="ORF">R3W88_034187</name>
</gene>
<name>A0AAV9K1X4_9SOLN</name>
<protein>
    <submittedName>
        <fullName evidence="2">Uncharacterized protein</fullName>
    </submittedName>
</protein>
<dbReference type="EMBL" id="JAWPEI010000003">
    <property type="protein sequence ID" value="KAK4731546.1"/>
    <property type="molecule type" value="Genomic_DNA"/>
</dbReference>
<dbReference type="Proteomes" id="UP001311915">
    <property type="component" value="Unassembled WGS sequence"/>
</dbReference>
<evidence type="ECO:0000313" key="4">
    <source>
        <dbReference type="Proteomes" id="UP001311915"/>
    </source>
</evidence>
<evidence type="ECO:0000313" key="2">
    <source>
        <dbReference type="EMBL" id="KAK4706242.1"/>
    </source>
</evidence>
<accession>A0AAV9K1X4</accession>
<reference evidence="2 4" key="1">
    <citation type="submission" date="2023-10" db="EMBL/GenBank/DDBJ databases">
        <title>Genome-Wide Identification Analysis in wild type Solanum Pinnatisectum Reveals Some Genes Defensing Phytophthora Infestans.</title>
        <authorList>
            <person name="Sun C."/>
        </authorList>
    </citation>
    <scope>NUCLEOTIDE SEQUENCE [LARGE SCALE GENOMIC DNA]</scope>
    <source>
        <strain evidence="2">LQN</strain>
        <tissue evidence="2">Leaf</tissue>
    </source>
</reference>
<feature type="compositionally biased region" description="Polar residues" evidence="1">
    <location>
        <begin position="1"/>
        <end position="12"/>
    </location>
</feature>
<proteinExistence type="predicted"/>